<gene>
    <name evidence="1" type="ORF">B0T25DRAFT_563094</name>
</gene>
<evidence type="ECO:0000313" key="2">
    <source>
        <dbReference type="Proteomes" id="UP001275084"/>
    </source>
</evidence>
<dbReference type="Proteomes" id="UP001275084">
    <property type="component" value="Unassembled WGS sequence"/>
</dbReference>
<proteinExistence type="predicted"/>
<dbReference type="EMBL" id="JAUIQD010000001">
    <property type="protein sequence ID" value="KAK3364095.1"/>
    <property type="molecule type" value="Genomic_DNA"/>
</dbReference>
<reference evidence="1" key="2">
    <citation type="submission" date="2023-06" db="EMBL/GenBank/DDBJ databases">
        <authorList>
            <consortium name="Lawrence Berkeley National Laboratory"/>
            <person name="Haridas S."/>
            <person name="Hensen N."/>
            <person name="Bonometti L."/>
            <person name="Westerberg I."/>
            <person name="Brannstrom I.O."/>
            <person name="Guillou S."/>
            <person name="Cros-Aarteil S."/>
            <person name="Calhoun S."/>
            <person name="Kuo A."/>
            <person name="Mondo S."/>
            <person name="Pangilinan J."/>
            <person name="Riley R."/>
            <person name="Labutti K."/>
            <person name="Andreopoulos B."/>
            <person name="Lipzen A."/>
            <person name="Chen C."/>
            <person name="Yanf M."/>
            <person name="Daum C."/>
            <person name="Ng V."/>
            <person name="Clum A."/>
            <person name="Steindorff A."/>
            <person name="Ohm R."/>
            <person name="Martin F."/>
            <person name="Silar P."/>
            <person name="Natvig D."/>
            <person name="Lalanne C."/>
            <person name="Gautier V."/>
            <person name="Ament-Velasquez S.L."/>
            <person name="Kruys A."/>
            <person name="Hutchinson M.I."/>
            <person name="Powell A.J."/>
            <person name="Barry K."/>
            <person name="Miller A.N."/>
            <person name="Grigoriev I.V."/>
            <person name="Debuchy R."/>
            <person name="Gladieux P."/>
            <person name="Thoren M.H."/>
            <person name="Johannesson H."/>
        </authorList>
    </citation>
    <scope>NUCLEOTIDE SEQUENCE</scope>
    <source>
        <strain evidence="1">CBS 955.72</strain>
    </source>
</reference>
<evidence type="ECO:0000313" key="1">
    <source>
        <dbReference type="EMBL" id="KAK3364095.1"/>
    </source>
</evidence>
<organism evidence="1 2">
    <name type="scientific">Lasiosphaeria hispida</name>
    <dbReference type="NCBI Taxonomy" id="260671"/>
    <lineage>
        <taxon>Eukaryota</taxon>
        <taxon>Fungi</taxon>
        <taxon>Dikarya</taxon>
        <taxon>Ascomycota</taxon>
        <taxon>Pezizomycotina</taxon>
        <taxon>Sordariomycetes</taxon>
        <taxon>Sordariomycetidae</taxon>
        <taxon>Sordariales</taxon>
        <taxon>Lasiosphaeriaceae</taxon>
        <taxon>Lasiosphaeria</taxon>
    </lineage>
</organism>
<keyword evidence="2" id="KW-1185">Reference proteome</keyword>
<comment type="caution">
    <text evidence="1">The sequence shown here is derived from an EMBL/GenBank/DDBJ whole genome shotgun (WGS) entry which is preliminary data.</text>
</comment>
<accession>A0AAJ0MKR9</accession>
<dbReference type="AlphaFoldDB" id="A0AAJ0MKR9"/>
<name>A0AAJ0MKR9_9PEZI</name>
<reference evidence="1" key="1">
    <citation type="journal article" date="2023" name="Mol. Phylogenet. Evol.">
        <title>Genome-scale phylogeny and comparative genomics of the fungal order Sordariales.</title>
        <authorList>
            <person name="Hensen N."/>
            <person name="Bonometti L."/>
            <person name="Westerberg I."/>
            <person name="Brannstrom I.O."/>
            <person name="Guillou S."/>
            <person name="Cros-Aarteil S."/>
            <person name="Calhoun S."/>
            <person name="Haridas S."/>
            <person name="Kuo A."/>
            <person name="Mondo S."/>
            <person name="Pangilinan J."/>
            <person name="Riley R."/>
            <person name="LaButti K."/>
            <person name="Andreopoulos B."/>
            <person name="Lipzen A."/>
            <person name="Chen C."/>
            <person name="Yan M."/>
            <person name="Daum C."/>
            <person name="Ng V."/>
            <person name="Clum A."/>
            <person name="Steindorff A."/>
            <person name="Ohm R.A."/>
            <person name="Martin F."/>
            <person name="Silar P."/>
            <person name="Natvig D.O."/>
            <person name="Lalanne C."/>
            <person name="Gautier V."/>
            <person name="Ament-Velasquez S.L."/>
            <person name="Kruys A."/>
            <person name="Hutchinson M.I."/>
            <person name="Powell A.J."/>
            <person name="Barry K."/>
            <person name="Miller A.N."/>
            <person name="Grigoriev I.V."/>
            <person name="Debuchy R."/>
            <person name="Gladieux P."/>
            <person name="Hiltunen Thoren M."/>
            <person name="Johannesson H."/>
        </authorList>
    </citation>
    <scope>NUCLEOTIDE SEQUENCE</scope>
    <source>
        <strain evidence="1">CBS 955.72</strain>
    </source>
</reference>
<sequence length="99" mass="11058">MPRIDEPGAHDKHFLYNKVAGHFPSWCPGMPGEMVMPDKVMCGENRTVFKCGRTTGSTKGELNWIDSSVWMRYDFDGGGYEDATAPGQDVKVDFVWGPI</sequence>
<protein>
    <submittedName>
        <fullName evidence="1">Uncharacterized protein</fullName>
    </submittedName>
</protein>